<accession>X1SCU9</accession>
<sequence length="38" mass="4229">MVTPATLKVKAFGLILELTFEKGFTLMKVEAIAHFGYL</sequence>
<dbReference type="EMBL" id="BARW01014077">
    <property type="protein sequence ID" value="GAI73250.1"/>
    <property type="molecule type" value="Genomic_DNA"/>
</dbReference>
<evidence type="ECO:0000313" key="1">
    <source>
        <dbReference type="EMBL" id="GAI73250.1"/>
    </source>
</evidence>
<comment type="caution">
    <text evidence="1">The sequence shown here is derived from an EMBL/GenBank/DDBJ whole genome shotgun (WGS) entry which is preliminary data.</text>
</comment>
<gene>
    <name evidence="1" type="ORF">S12H4_25267</name>
</gene>
<reference evidence="1" key="1">
    <citation type="journal article" date="2014" name="Front. Microbiol.">
        <title>High frequency of phylogenetically diverse reductive dehalogenase-homologous genes in deep subseafloor sedimentary metagenomes.</title>
        <authorList>
            <person name="Kawai M."/>
            <person name="Futagami T."/>
            <person name="Toyoda A."/>
            <person name="Takaki Y."/>
            <person name="Nishi S."/>
            <person name="Hori S."/>
            <person name="Arai W."/>
            <person name="Tsubouchi T."/>
            <person name="Morono Y."/>
            <person name="Uchiyama I."/>
            <person name="Ito T."/>
            <person name="Fujiyama A."/>
            <person name="Inagaki F."/>
            <person name="Takami H."/>
        </authorList>
    </citation>
    <scope>NUCLEOTIDE SEQUENCE</scope>
    <source>
        <strain evidence="1">Expedition CK06-06</strain>
    </source>
</reference>
<organism evidence="1">
    <name type="scientific">marine sediment metagenome</name>
    <dbReference type="NCBI Taxonomy" id="412755"/>
    <lineage>
        <taxon>unclassified sequences</taxon>
        <taxon>metagenomes</taxon>
        <taxon>ecological metagenomes</taxon>
    </lineage>
</organism>
<protein>
    <submittedName>
        <fullName evidence="1">Uncharacterized protein</fullName>
    </submittedName>
</protein>
<dbReference type="AlphaFoldDB" id="X1SCU9"/>
<name>X1SCU9_9ZZZZ</name>
<feature type="non-terminal residue" evidence="1">
    <location>
        <position position="38"/>
    </location>
</feature>
<proteinExistence type="predicted"/>